<keyword evidence="4" id="KW-1185">Reference proteome</keyword>
<dbReference type="PANTHER" id="PTHR30535:SF34">
    <property type="entry name" value="MOLYBDATE-BINDING PROTEIN MOLA"/>
    <property type="match status" value="1"/>
</dbReference>
<proteinExistence type="predicted"/>
<dbReference type="KEGG" id="elq:Ga0102493_11141"/>
<dbReference type="InterPro" id="IPR050902">
    <property type="entry name" value="ABC_Transporter_SBP"/>
</dbReference>
<organism evidence="3 4">
    <name type="scientific">Erythrobacter litoralis</name>
    <dbReference type="NCBI Taxonomy" id="39960"/>
    <lineage>
        <taxon>Bacteria</taxon>
        <taxon>Pseudomonadati</taxon>
        <taxon>Pseudomonadota</taxon>
        <taxon>Alphaproteobacteria</taxon>
        <taxon>Sphingomonadales</taxon>
        <taxon>Erythrobacteraceae</taxon>
        <taxon>Erythrobacter/Porphyrobacter group</taxon>
        <taxon>Erythrobacter</taxon>
    </lineage>
</organism>
<dbReference type="EMBL" id="JMIX01000006">
    <property type="protein sequence ID" value="KEO93471.1"/>
    <property type="molecule type" value="Genomic_DNA"/>
</dbReference>
<comment type="caution">
    <text evidence="3">The sequence shown here is derived from an EMBL/GenBank/DDBJ whole genome shotgun (WGS) entry which is preliminary data.</text>
</comment>
<feature type="signal peptide" evidence="1">
    <location>
        <begin position="1"/>
        <end position="20"/>
    </location>
</feature>
<dbReference type="AlphaFoldDB" id="A0A074MF23"/>
<protein>
    <submittedName>
        <fullName evidence="3">Iron ABC transporter substrate-binding protein</fullName>
    </submittedName>
</protein>
<dbReference type="Pfam" id="PF01497">
    <property type="entry name" value="Peripla_BP_2"/>
    <property type="match status" value="1"/>
</dbReference>
<dbReference type="PATRIC" id="fig|39960.10.peg.2390"/>
<dbReference type="InterPro" id="IPR002491">
    <property type="entry name" value="ABC_transptr_periplasmic_BD"/>
</dbReference>
<dbReference type="SUPFAM" id="SSF53807">
    <property type="entry name" value="Helical backbone' metal receptor"/>
    <property type="match status" value="1"/>
</dbReference>
<gene>
    <name evidence="3" type="ORF">EH32_12215</name>
</gene>
<evidence type="ECO:0000313" key="4">
    <source>
        <dbReference type="Proteomes" id="UP000027866"/>
    </source>
</evidence>
<dbReference type="PANTHER" id="PTHR30535">
    <property type="entry name" value="VITAMIN B12-BINDING PROTEIN"/>
    <property type="match status" value="1"/>
</dbReference>
<dbReference type="Gene3D" id="3.40.50.1980">
    <property type="entry name" value="Nitrogenase molybdenum iron protein domain"/>
    <property type="match status" value="2"/>
</dbReference>
<sequence>MRTILAGLASLLLLACSQGAEREESAPRRIVSLDYCADQYVLRFARREEILALSPHARDPYSYMRKAAEGLPLVRPRSADILALGPTHVVRSYGGGPNVTGFMERARVEVVQIGFPETLEDVRAEVLRVGSELGGPDAARAVANDMDARLAALAQRDGPRPRALYMTPGGVAAGEGTLVHELMLAAGLANFQDRPGWNPIPLERLAYERPDLVAAGFLEDRASHVDSWSAMRHPVALELLGEKPVVRLDGAWTSCGGWFLVDAIKALAQGRGQAGAR</sequence>
<dbReference type="OrthoDB" id="1632039at2"/>
<feature type="chain" id="PRO_5001698805" evidence="1">
    <location>
        <begin position="21"/>
        <end position="277"/>
    </location>
</feature>
<evidence type="ECO:0000313" key="3">
    <source>
        <dbReference type="EMBL" id="KEO93471.1"/>
    </source>
</evidence>
<accession>A0A074MF23</accession>
<dbReference type="Proteomes" id="UP000027866">
    <property type="component" value="Unassembled WGS sequence"/>
</dbReference>
<evidence type="ECO:0000259" key="2">
    <source>
        <dbReference type="Pfam" id="PF01497"/>
    </source>
</evidence>
<evidence type="ECO:0000256" key="1">
    <source>
        <dbReference type="SAM" id="SignalP"/>
    </source>
</evidence>
<name>A0A074MF23_9SPHN</name>
<reference evidence="3 4" key="1">
    <citation type="submission" date="2014-04" db="EMBL/GenBank/DDBJ databases">
        <title>A comprehensive comparison of genomes of Erythrobacter spp. Strains.</title>
        <authorList>
            <person name="Zheng Q."/>
        </authorList>
    </citation>
    <scope>NUCLEOTIDE SEQUENCE [LARGE SCALE GENOMIC DNA]</scope>
    <source>
        <strain evidence="3 4">DSM 8509</strain>
    </source>
</reference>
<dbReference type="PROSITE" id="PS51257">
    <property type="entry name" value="PROKAR_LIPOPROTEIN"/>
    <property type="match status" value="1"/>
</dbReference>
<feature type="domain" description="Fe/B12 periplasmic-binding" evidence="2">
    <location>
        <begin position="81"/>
        <end position="213"/>
    </location>
</feature>
<keyword evidence="1" id="KW-0732">Signal</keyword>
<dbReference type="RefSeq" id="WP_034903600.1">
    <property type="nucleotide sequence ID" value="NZ_CP017057.1"/>
</dbReference>